<dbReference type="EMBL" id="BLLB01000002">
    <property type="protein sequence ID" value="GFH00609.1"/>
    <property type="molecule type" value="Genomic_DNA"/>
</dbReference>
<comment type="caution">
    <text evidence="1">The sequence shown here is derived from an EMBL/GenBank/DDBJ whole genome shotgun (WGS) entry which is preliminary data.</text>
</comment>
<dbReference type="SUPFAM" id="SSF55486">
    <property type="entry name" value="Metalloproteases ('zincins'), catalytic domain"/>
    <property type="match status" value="1"/>
</dbReference>
<keyword evidence="2" id="KW-1185">Reference proteome</keyword>
<dbReference type="PROSITE" id="PS51257">
    <property type="entry name" value="PROKAR_LIPOPROTEIN"/>
    <property type="match status" value="1"/>
</dbReference>
<dbReference type="AlphaFoldDB" id="A0A7I9ZID2"/>
<sequence length="499" mass="52655">MLTDKPSGTDTRLAHCVTTRRFVTAVLTAALLAACSSTPGSTSRPADNQVEYRVGGLPVIEGPSGWREDAPAPRREAGYSDGGAVDALVLSAVDDVEMFWQQAYPETFGAPFDPVDELVSYDSLDPFSQEVCGIETYDRPNAMWCSPLFSDEETIAWDRGFLVPTGQQYFGDTSVAALIAHEYGHAVQHGAEIVNLFTETIVKEQQADCFAGAYSRWVAEGRSPRFTLSTGDGLNRVLAGAISLADPVWSPQEAEMVEEGHGTALDRTRAFQQGFVDGTPSCTAIDLASIERERGDLPILLQRDSSGGVQTGELPLEESTLSVLLELLDQIYAPQSPPGLSFDGQSCPTGAASPPASYCPSTNTILVDLPALQAMSVPAGTSDYALPQGDNTGLSIVTSRYALSLQHAQGQPLDAPSTALLTACLTGVAQAAMADPIELPSGNSLQLAAGDIDEAVGGLLTNGLIASTIDGLTVPAGFTRIEAFRAGLSGSEQTCHQQY</sequence>
<protein>
    <submittedName>
        <fullName evidence="1">Peptidase</fullName>
    </submittedName>
</protein>
<reference evidence="1 2" key="1">
    <citation type="journal article" date="2019" name="Emerg. Microbes Infect.">
        <title>Comprehensive subspecies identification of 175 nontuberculous mycobacteria species based on 7547 genomic profiles.</title>
        <authorList>
            <person name="Matsumoto Y."/>
            <person name="Kinjo T."/>
            <person name="Motooka D."/>
            <person name="Nabeya D."/>
            <person name="Jung N."/>
            <person name="Uechi K."/>
            <person name="Horii T."/>
            <person name="Iida T."/>
            <person name="Fujita J."/>
            <person name="Nakamura S."/>
        </authorList>
    </citation>
    <scope>NUCLEOTIDE SEQUENCE [LARGE SCALE GENOMIC DNA]</scope>
    <source>
        <strain evidence="1 2">JCM 30996</strain>
    </source>
</reference>
<gene>
    <name evidence="1" type="primary">lpqM</name>
    <name evidence="1" type="ORF">MHIP_10920</name>
</gene>
<dbReference type="Proteomes" id="UP000465304">
    <property type="component" value="Unassembled WGS sequence"/>
</dbReference>
<evidence type="ECO:0000313" key="1">
    <source>
        <dbReference type="EMBL" id="GFH00609.1"/>
    </source>
</evidence>
<name>A0A7I9ZID2_9MYCO</name>
<organism evidence="1 2">
    <name type="scientific">Mycolicibacterium hippocampi</name>
    <dbReference type="NCBI Taxonomy" id="659824"/>
    <lineage>
        <taxon>Bacteria</taxon>
        <taxon>Bacillati</taxon>
        <taxon>Actinomycetota</taxon>
        <taxon>Actinomycetes</taxon>
        <taxon>Mycobacteriales</taxon>
        <taxon>Mycobacteriaceae</taxon>
        <taxon>Mycolicibacterium</taxon>
    </lineage>
</organism>
<accession>A0A7I9ZID2</accession>
<evidence type="ECO:0000313" key="2">
    <source>
        <dbReference type="Proteomes" id="UP000465304"/>
    </source>
</evidence>
<proteinExistence type="predicted"/>